<name>B9JVY8_ALLAM</name>
<dbReference type="AlphaFoldDB" id="B9JVY8"/>
<evidence type="ECO:0000313" key="2">
    <source>
        <dbReference type="Proteomes" id="UP000001596"/>
    </source>
</evidence>
<protein>
    <submittedName>
        <fullName evidence="1">Endo-polygalacturonase protein</fullName>
    </submittedName>
</protein>
<dbReference type="HOGENOM" id="CLU_2930847_0_0_5"/>
<proteinExistence type="predicted"/>
<dbReference type="KEGG" id="avi:Avi_1989"/>
<gene>
    <name evidence="1" type="ordered locus">Avi_1989</name>
</gene>
<dbReference type="STRING" id="311402.Avi_1989"/>
<reference evidence="1 2" key="1">
    <citation type="journal article" date="2009" name="J. Bacteriol.">
        <title>Genome sequences of three Agrobacterium biovars help elucidate the evolution of multichromosome genomes in bacteria.</title>
        <authorList>
            <person name="Slater S.C."/>
            <person name="Goldman B.S."/>
            <person name="Goodner B."/>
            <person name="Setubal J.C."/>
            <person name="Farrand S.K."/>
            <person name="Nester E.W."/>
            <person name="Burr T.J."/>
            <person name="Banta L."/>
            <person name="Dickerman A.W."/>
            <person name="Paulsen I."/>
            <person name="Otten L."/>
            <person name="Suen G."/>
            <person name="Welch R."/>
            <person name="Almeida N.F."/>
            <person name="Arnold F."/>
            <person name="Burton O.T."/>
            <person name="Du Z."/>
            <person name="Ewing A."/>
            <person name="Godsy E."/>
            <person name="Heisel S."/>
            <person name="Houmiel K.L."/>
            <person name="Jhaveri J."/>
            <person name="Lu J."/>
            <person name="Miller N.M."/>
            <person name="Norton S."/>
            <person name="Chen Q."/>
            <person name="Phoolcharoen W."/>
            <person name="Ohlin V."/>
            <person name="Ondrusek D."/>
            <person name="Pride N."/>
            <person name="Stricklin S.L."/>
            <person name="Sun J."/>
            <person name="Wheeler C."/>
            <person name="Wilson L."/>
            <person name="Zhu H."/>
            <person name="Wood D.W."/>
        </authorList>
    </citation>
    <scope>NUCLEOTIDE SEQUENCE [LARGE SCALE GENOMIC DNA]</scope>
    <source>
        <strain evidence="2">S4 / ATCC BAA-846</strain>
    </source>
</reference>
<sequence>MPHVTLGPGSVSFADLLKADPARRVKTVNLVDASEEDPVPPLDCSSAFVPFSSFLEGPPF</sequence>
<accession>B9JVY8</accession>
<evidence type="ECO:0000313" key="1">
    <source>
        <dbReference type="EMBL" id="ACM36418.1"/>
    </source>
</evidence>
<keyword evidence="2" id="KW-1185">Reference proteome</keyword>
<organism evidence="1 2">
    <name type="scientific">Allorhizobium ampelinum (strain ATCC BAA-846 / DSM 112012 / S4)</name>
    <name type="common">Agrobacterium vitis (strain S4)</name>
    <dbReference type="NCBI Taxonomy" id="311402"/>
    <lineage>
        <taxon>Bacteria</taxon>
        <taxon>Pseudomonadati</taxon>
        <taxon>Pseudomonadota</taxon>
        <taxon>Alphaproteobacteria</taxon>
        <taxon>Hyphomicrobiales</taxon>
        <taxon>Rhizobiaceae</taxon>
        <taxon>Rhizobium/Agrobacterium group</taxon>
        <taxon>Allorhizobium</taxon>
        <taxon>Allorhizobium ampelinum</taxon>
    </lineage>
</organism>
<dbReference type="EMBL" id="CP000633">
    <property type="protein sequence ID" value="ACM36418.1"/>
    <property type="molecule type" value="Genomic_DNA"/>
</dbReference>
<dbReference type="Proteomes" id="UP000001596">
    <property type="component" value="Chromosome 1"/>
</dbReference>